<dbReference type="PROSITE" id="PS50076">
    <property type="entry name" value="DNAJ_2"/>
    <property type="match status" value="1"/>
</dbReference>
<dbReference type="GO" id="GO:0005789">
    <property type="term" value="C:endoplasmic reticulum membrane"/>
    <property type="evidence" value="ECO:0007669"/>
    <property type="project" value="TreeGrafter"/>
</dbReference>
<accession>A0A812I2X8</accession>
<dbReference type="Gene3D" id="1.10.287.110">
    <property type="entry name" value="DnaJ domain"/>
    <property type="match status" value="1"/>
</dbReference>
<dbReference type="InterPro" id="IPR051100">
    <property type="entry name" value="DnaJ_subfamily_B/C"/>
</dbReference>
<organism evidence="3 4">
    <name type="scientific">Symbiodinium natans</name>
    <dbReference type="NCBI Taxonomy" id="878477"/>
    <lineage>
        <taxon>Eukaryota</taxon>
        <taxon>Sar</taxon>
        <taxon>Alveolata</taxon>
        <taxon>Dinophyceae</taxon>
        <taxon>Suessiales</taxon>
        <taxon>Symbiodiniaceae</taxon>
        <taxon>Symbiodinium</taxon>
    </lineage>
</organism>
<dbReference type="OrthoDB" id="552049at2759"/>
<evidence type="ECO:0000313" key="3">
    <source>
        <dbReference type="EMBL" id="CAE6969435.1"/>
    </source>
</evidence>
<reference evidence="3" key="1">
    <citation type="submission" date="2021-02" db="EMBL/GenBank/DDBJ databases">
        <authorList>
            <person name="Dougan E. K."/>
            <person name="Rhodes N."/>
            <person name="Thang M."/>
            <person name="Chan C."/>
        </authorList>
    </citation>
    <scope>NUCLEOTIDE SEQUENCE</scope>
</reference>
<dbReference type="PRINTS" id="PR00625">
    <property type="entry name" value="JDOMAIN"/>
</dbReference>
<dbReference type="InterPro" id="IPR001623">
    <property type="entry name" value="DnaJ_domain"/>
</dbReference>
<name>A0A812I2X8_9DINO</name>
<keyword evidence="4" id="KW-1185">Reference proteome</keyword>
<evidence type="ECO:0000256" key="1">
    <source>
        <dbReference type="SAM" id="MobiDB-lite"/>
    </source>
</evidence>
<dbReference type="InterPro" id="IPR036869">
    <property type="entry name" value="J_dom_sf"/>
</dbReference>
<sequence length="447" mass="47771">MAASQGVSQEAAIAVLAILGARDHYAAIDAPRDASLAELRRCYLKASILVHPDKNCHPDATRAFQRVAAAWATLADEDKRRAYDYELVEGDQSDDIQMTPEEAFAAFAFAAACAAGGAGGAGAAVGNMAETLFWAQQLGQMNGCGQGPVSPMPAFGFPSPCPYGPYVAAPAAGSVAASFGGIALSVGLWSAGLAISIVGLPRIGGFARRLALLQGISQVVIVSQVPAVRTAACTAASLGAARVQEAAGYFADQHPQMSSIAKKVKARICESADSLHHVVDSHISIAGVAERVKTHGTAAVTKVRRLVDQSCKTSDIWPGQSCLGWNPEESDSEEEDTWYVQNMRLRRQRTWKPRAGTWVKLSNLQRARHLEGSLGEVLAFDRDSGRYLVQLFPLKNTPKDSSPEPDEPHEPREPPEPPVVSKLVLLQNLRPAFDRSSKPPSSETHFI</sequence>
<dbReference type="Pfam" id="PF00226">
    <property type="entry name" value="DnaJ"/>
    <property type="match status" value="1"/>
</dbReference>
<dbReference type="PANTHER" id="PTHR43908">
    <property type="entry name" value="AT29763P-RELATED"/>
    <property type="match status" value="1"/>
</dbReference>
<proteinExistence type="predicted"/>
<evidence type="ECO:0000259" key="2">
    <source>
        <dbReference type="PROSITE" id="PS50076"/>
    </source>
</evidence>
<feature type="domain" description="J" evidence="2">
    <location>
        <begin position="23"/>
        <end position="87"/>
    </location>
</feature>
<dbReference type="PANTHER" id="PTHR43908:SF3">
    <property type="entry name" value="AT29763P-RELATED"/>
    <property type="match status" value="1"/>
</dbReference>
<dbReference type="InterPro" id="IPR018253">
    <property type="entry name" value="DnaJ_domain_CS"/>
</dbReference>
<dbReference type="CDD" id="cd06257">
    <property type="entry name" value="DnaJ"/>
    <property type="match status" value="1"/>
</dbReference>
<evidence type="ECO:0000313" key="4">
    <source>
        <dbReference type="Proteomes" id="UP000604046"/>
    </source>
</evidence>
<dbReference type="SUPFAM" id="SSF46565">
    <property type="entry name" value="Chaperone J-domain"/>
    <property type="match status" value="1"/>
</dbReference>
<dbReference type="GO" id="GO:0071218">
    <property type="term" value="P:cellular response to misfolded protein"/>
    <property type="evidence" value="ECO:0007669"/>
    <property type="project" value="TreeGrafter"/>
</dbReference>
<comment type="caution">
    <text evidence="3">The sequence shown here is derived from an EMBL/GenBank/DDBJ whole genome shotgun (WGS) entry which is preliminary data.</text>
</comment>
<protein>
    <submittedName>
        <fullName evidence="3">HLJ1 protein</fullName>
    </submittedName>
</protein>
<feature type="compositionally biased region" description="Basic and acidic residues" evidence="1">
    <location>
        <begin position="397"/>
        <end position="415"/>
    </location>
</feature>
<dbReference type="Proteomes" id="UP000604046">
    <property type="component" value="Unassembled WGS sequence"/>
</dbReference>
<feature type="region of interest" description="Disordered" evidence="1">
    <location>
        <begin position="393"/>
        <end position="422"/>
    </location>
</feature>
<dbReference type="EMBL" id="CAJNDS010000137">
    <property type="protein sequence ID" value="CAE6969435.1"/>
    <property type="molecule type" value="Genomic_DNA"/>
</dbReference>
<dbReference type="SMART" id="SM00271">
    <property type="entry name" value="DnaJ"/>
    <property type="match status" value="1"/>
</dbReference>
<gene>
    <name evidence="3" type="primary">HLJ1</name>
    <name evidence="3" type="ORF">SNAT2548_LOCUS2404</name>
</gene>
<dbReference type="GO" id="GO:0030544">
    <property type="term" value="F:Hsp70 protein binding"/>
    <property type="evidence" value="ECO:0007669"/>
    <property type="project" value="TreeGrafter"/>
</dbReference>
<dbReference type="PROSITE" id="PS00636">
    <property type="entry name" value="DNAJ_1"/>
    <property type="match status" value="1"/>
</dbReference>
<dbReference type="AlphaFoldDB" id="A0A812I2X8"/>